<accession>A0ABS8FYD3</accession>
<comment type="caution">
    <text evidence="4">The sequence shown here is derived from an EMBL/GenBank/DDBJ whole genome shotgun (WGS) entry which is preliminary data.</text>
</comment>
<dbReference type="CDD" id="cd00060">
    <property type="entry name" value="FHA"/>
    <property type="match status" value="1"/>
</dbReference>
<dbReference type="Proteomes" id="UP001198151">
    <property type="component" value="Unassembled WGS sequence"/>
</dbReference>
<feature type="region of interest" description="Disordered" evidence="1">
    <location>
        <begin position="47"/>
        <end position="80"/>
    </location>
</feature>
<feature type="compositionally biased region" description="Acidic residues" evidence="1">
    <location>
        <begin position="51"/>
        <end position="61"/>
    </location>
</feature>
<evidence type="ECO:0000256" key="2">
    <source>
        <dbReference type="SAM" id="Phobius"/>
    </source>
</evidence>
<evidence type="ECO:0000313" key="5">
    <source>
        <dbReference type="Proteomes" id="UP001198151"/>
    </source>
</evidence>
<keyword evidence="2" id="KW-0812">Transmembrane</keyword>
<protein>
    <submittedName>
        <fullName evidence="4">FHA domain-containing protein</fullName>
    </submittedName>
</protein>
<keyword evidence="5" id="KW-1185">Reference proteome</keyword>
<dbReference type="Gene3D" id="2.60.200.20">
    <property type="match status" value="1"/>
</dbReference>
<evidence type="ECO:0000259" key="3">
    <source>
        <dbReference type="PROSITE" id="PS50006"/>
    </source>
</evidence>
<feature type="compositionally biased region" description="Basic and acidic residues" evidence="1">
    <location>
        <begin position="62"/>
        <end position="79"/>
    </location>
</feature>
<dbReference type="SUPFAM" id="SSF49879">
    <property type="entry name" value="SMAD/FHA domain"/>
    <property type="match status" value="1"/>
</dbReference>
<dbReference type="SMART" id="SM00240">
    <property type="entry name" value="FHA"/>
    <property type="match status" value="1"/>
</dbReference>
<reference evidence="4 5" key="1">
    <citation type="submission" date="2021-10" db="EMBL/GenBank/DDBJ databases">
        <title>Anaerobic single-cell dispensing facilitates the cultivation of human gut bacteria.</title>
        <authorList>
            <person name="Afrizal A."/>
        </authorList>
    </citation>
    <scope>NUCLEOTIDE SEQUENCE [LARGE SCALE GENOMIC DNA]</scope>
    <source>
        <strain evidence="4 5">CLA-AA-H200</strain>
    </source>
</reference>
<dbReference type="EMBL" id="JAJEQX010000010">
    <property type="protein sequence ID" value="MCC2254182.1"/>
    <property type="molecule type" value="Genomic_DNA"/>
</dbReference>
<sequence>MWYWIVMFFLIAGSALMLMVSFRSIKKNKMITARAAVGGRHGRAGGYGQDDGYDYDSGYDEPEPRGRRVRDEYPEEHDRRAGRKKRRQWKIIMEDIDSWDKYSFTFYDTVGIGRGKDGSAFEKYLPILGDGRVSKIHCSIVHKNDKLYLRDENSRNGTFLNGERIDRPIVIQRDDIIGIGETRLEIQRILRESE</sequence>
<dbReference type="PROSITE" id="PS50006">
    <property type="entry name" value="FHA_DOMAIN"/>
    <property type="match status" value="1"/>
</dbReference>
<feature type="transmembrane region" description="Helical" evidence="2">
    <location>
        <begin position="6"/>
        <end position="25"/>
    </location>
</feature>
<dbReference type="RefSeq" id="WP_227707321.1">
    <property type="nucleotide sequence ID" value="NZ_JAJEQX010000010.1"/>
</dbReference>
<dbReference type="InterPro" id="IPR000253">
    <property type="entry name" value="FHA_dom"/>
</dbReference>
<feature type="domain" description="FHA" evidence="3">
    <location>
        <begin position="110"/>
        <end position="165"/>
    </location>
</feature>
<proteinExistence type="predicted"/>
<gene>
    <name evidence="4" type="ORF">LKD70_06970</name>
</gene>
<name>A0ABS8FYD3_9FIRM</name>
<organism evidence="4 5">
    <name type="scientific">Ruminococcus turbiniformis</name>
    <dbReference type="NCBI Taxonomy" id="2881258"/>
    <lineage>
        <taxon>Bacteria</taxon>
        <taxon>Bacillati</taxon>
        <taxon>Bacillota</taxon>
        <taxon>Clostridia</taxon>
        <taxon>Eubacteriales</taxon>
        <taxon>Oscillospiraceae</taxon>
        <taxon>Ruminococcus</taxon>
    </lineage>
</organism>
<evidence type="ECO:0000313" key="4">
    <source>
        <dbReference type="EMBL" id="MCC2254182.1"/>
    </source>
</evidence>
<keyword evidence="2" id="KW-1133">Transmembrane helix</keyword>
<keyword evidence="2" id="KW-0472">Membrane</keyword>
<dbReference type="Pfam" id="PF00498">
    <property type="entry name" value="FHA"/>
    <property type="match status" value="1"/>
</dbReference>
<dbReference type="InterPro" id="IPR008984">
    <property type="entry name" value="SMAD_FHA_dom_sf"/>
</dbReference>
<evidence type="ECO:0000256" key="1">
    <source>
        <dbReference type="SAM" id="MobiDB-lite"/>
    </source>
</evidence>